<dbReference type="PANTHER" id="PTHR45138">
    <property type="entry name" value="REGULATORY COMPONENTS OF SENSORY TRANSDUCTION SYSTEM"/>
    <property type="match status" value="1"/>
</dbReference>
<dbReference type="Pfam" id="PF00990">
    <property type="entry name" value="GGDEF"/>
    <property type="match status" value="1"/>
</dbReference>
<dbReference type="SMART" id="SM00267">
    <property type="entry name" value="GGDEF"/>
    <property type="match status" value="1"/>
</dbReference>
<keyword evidence="1" id="KW-1133">Transmembrane helix</keyword>
<sequence length="497" mass="52803">MTRRMRALRASLTTVRAPRLPGWCWYLCGGAALICGYFLLKAAQAGGVVQVLLYGAVSLSAPVAVLVGVRAHRPRHRLPWYLAAAGQTAYGIGDVAFYLQRVVPGLHADPIPDACYLASYPLMATGLLLFIRRRTPGLDLASLIDTAIVGMGAGLVMWVYLLAPRLVATTQPWPVTVAYAGADLLLGTLGIRMALGCTDVTPAHRLLYGWVGGLFTADMTYGYLQLSGGYQPGGVLELLWPASALALGAAALHPSMRVLDESAPVPEPTVRLGRLSALTLTCLTAPALLYLEYLHRAPLNVPLIAAASAGLFLLAMARMKVLADAQRHAAITDPLTGLRTRRFLREAMLRHTGQDTGLLLLDADHFKKINDTYGHSAGDEVLVELARRMLAAVRPGDVVARYGGEEFAVLLPRTGLAEIAAVAERIRQSVAATPVPVTGGSLPVTISVGGAALRPGQSFDELVTEADRALYSAKEAGRNRVVTPAPATPHPADLRAA</sequence>
<dbReference type="PROSITE" id="PS50887">
    <property type="entry name" value="GGDEF"/>
    <property type="match status" value="1"/>
</dbReference>
<feature type="transmembrane region" description="Helical" evidence="1">
    <location>
        <begin position="143"/>
        <end position="163"/>
    </location>
</feature>
<feature type="transmembrane region" description="Helical" evidence="1">
    <location>
        <begin position="20"/>
        <end position="40"/>
    </location>
</feature>
<keyword evidence="1" id="KW-0472">Membrane</keyword>
<name>A0ABT6WUE4_9ACTN</name>
<dbReference type="CDD" id="cd01949">
    <property type="entry name" value="GGDEF"/>
    <property type="match status" value="1"/>
</dbReference>
<keyword evidence="3" id="KW-0548">Nucleotidyltransferase</keyword>
<dbReference type="EC" id="2.7.7.65" evidence="3"/>
<gene>
    <name evidence="3" type="ORF">QLQ12_32585</name>
</gene>
<dbReference type="Gene3D" id="3.30.70.270">
    <property type="match status" value="1"/>
</dbReference>
<dbReference type="SUPFAM" id="SSF55073">
    <property type="entry name" value="Nucleotide cyclase"/>
    <property type="match status" value="1"/>
</dbReference>
<feature type="transmembrane region" description="Helical" evidence="1">
    <location>
        <begin position="52"/>
        <end position="71"/>
    </location>
</feature>
<reference evidence="3 4" key="1">
    <citation type="submission" date="2023-05" db="EMBL/GenBank/DDBJ databases">
        <title>Actinoplanes sp. NEAU-A12 genome sequencing.</title>
        <authorList>
            <person name="Wang Z.-S."/>
        </authorList>
    </citation>
    <scope>NUCLEOTIDE SEQUENCE [LARGE SCALE GENOMIC DNA]</scope>
    <source>
        <strain evidence="3 4">NEAU-A12</strain>
    </source>
</reference>
<feature type="transmembrane region" description="Helical" evidence="1">
    <location>
        <begin position="297"/>
        <end position="317"/>
    </location>
</feature>
<keyword evidence="4" id="KW-1185">Reference proteome</keyword>
<feature type="transmembrane region" description="Helical" evidence="1">
    <location>
        <begin position="207"/>
        <end position="226"/>
    </location>
</feature>
<feature type="transmembrane region" description="Helical" evidence="1">
    <location>
        <begin position="175"/>
        <end position="195"/>
    </location>
</feature>
<protein>
    <submittedName>
        <fullName evidence="3">GGDEF domain-containing protein</fullName>
        <ecNumber evidence="3">2.7.7.65</ecNumber>
    </submittedName>
</protein>
<dbReference type="EMBL" id="JASCTH010000025">
    <property type="protein sequence ID" value="MDI6103357.1"/>
    <property type="molecule type" value="Genomic_DNA"/>
</dbReference>
<dbReference type="Proteomes" id="UP001241758">
    <property type="component" value="Unassembled WGS sequence"/>
</dbReference>
<dbReference type="InterPro" id="IPR000160">
    <property type="entry name" value="GGDEF_dom"/>
</dbReference>
<accession>A0ABT6WUE4</accession>
<dbReference type="PANTHER" id="PTHR45138:SF24">
    <property type="entry name" value="DIGUANYLATE CYCLASE DGCC-RELATED"/>
    <property type="match status" value="1"/>
</dbReference>
<keyword evidence="1" id="KW-0812">Transmembrane</keyword>
<keyword evidence="3" id="KW-0808">Transferase</keyword>
<proteinExistence type="predicted"/>
<evidence type="ECO:0000259" key="2">
    <source>
        <dbReference type="PROSITE" id="PS50887"/>
    </source>
</evidence>
<dbReference type="InterPro" id="IPR029787">
    <property type="entry name" value="Nucleotide_cyclase"/>
</dbReference>
<evidence type="ECO:0000313" key="3">
    <source>
        <dbReference type="EMBL" id="MDI6103357.1"/>
    </source>
</evidence>
<comment type="caution">
    <text evidence="3">The sequence shown here is derived from an EMBL/GenBank/DDBJ whole genome shotgun (WGS) entry which is preliminary data.</text>
</comment>
<dbReference type="GO" id="GO:0052621">
    <property type="term" value="F:diguanylate cyclase activity"/>
    <property type="evidence" value="ECO:0007669"/>
    <property type="project" value="UniProtKB-EC"/>
</dbReference>
<feature type="transmembrane region" description="Helical" evidence="1">
    <location>
        <begin position="111"/>
        <end position="131"/>
    </location>
</feature>
<feature type="transmembrane region" description="Helical" evidence="1">
    <location>
        <begin position="78"/>
        <end position="99"/>
    </location>
</feature>
<feature type="domain" description="GGDEF" evidence="2">
    <location>
        <begin position="354"/>
        <end position="486"/>
    </location>
</feature>
<evidence type="ECO:0000313" key="4">
    <source>
        <dbReference type="Proteomes" id="UP001241758"/>
    </source>
</evidence>
<organism evidence="3 4">
    <name type="scientific">Actinoplanes sandaracinus</name>
    <dbReference type="NCBI Taxonomy" id="3045177"/>
    <lineage>
        <taxon>Bacteria</taxon>
        <taxon>Bacillati</taxon>
        <taxon>Actinomycetota</taxon>
        <taxon>Actinomycetes</taxon>
        <taxon>Micromonosporales</taxon>
        <taxon>Micromonosporaceae</taxon>
        <taxon>Actinoplanes</taxon>
    </lineage>
</organism>
<dbReference type="InterPro" id="IPR043128">
    <property type="entry name" value="Rev_trsase/Diguanyl_cyclase"/>
</dbReference>
<dbReference type="RefSeq" id="WP_282764391.1">
    <property type="nucleotide sequence ID" value="NZ_JASCTH010000025.1"/>
</dbReference>
<evidence type="ECO:0000256" key="1">
    <source>
        <dbReference type="SAM" id="Phobius"/>
    </source>
</evidence>
<dbReference type="InterPro" id="IPR050469">
    <property type="entry name" value="Diguanylate_Cyclase"/>
</dbReference>
<dbReference type="NCBIfam" id="TIGR00254">
    <property type="entry name" value="GGDEF"/>
    <property type="match status" value="1"/>
</dbReference>